<gene>
    <name evidence="2" type="ORF">TeGR_g4409</name>
</gene>
<evidence type="ECO:0000256" key="1">
    <source>
        <dbReference type="SAM" id="SignalP"/>
    </source>
</evidence>
<dbReference type="InterPro" id="IPR050693">
    <property type="entry name" value="Hsp70_NEF-Inhibitors"/>
</dbReference>
<name>A0ABQ6MQX1_9STRA</name>
<proteinExistence type="predicted"/>
<feature type="signal peptide" evidence="1">
    <location>
        <begin position="1"/>
        <end position="36"/>
    </location>
</feature>
<reference evidence="2 3" key="1">
    <citation type="journal article" date="2023" name="Commun. Biol.">
        <title>Genome analysis of Parmales, the sister group of diatoms, reveals the evolutionary specialization of diatoms from phago-mixotrophs to photoautotrophs.</title>
        <authorList>
            <person name="Ban H."/>
            <person name="Sato S."/>
            <person name="Yoshikawa S."/>
            <person name="Yamada K."/>
            <person name="Nakamura Y."/>
            <person name="Ichinomiya M."/>
            <person name="Sato N."/>
            <person name="Blanc-Mathieu R."/>
            <person name="Endo H."/>
            <person name="Kuwata A."/>
            <person name="Ogata H."/>
        </authorList>
    </citation>
    <scope>NUCLEOTIDE SEQUENCE [LARGE SCALE GENOMIC DNA]</scope>
</reference>
<evidence type="ECO:0008006" key="4">
    <source>
        <dbReference type="Google" id="ProtNLM"/>
    </source>
</evidence>
<dbReference type="Proteomes" id="UP001165060">
    <property type="component" value="Unassembled WGS sequence"/>
</dbReference>
<keyword evidence="1" id="KW-0732">Signal</keyword>
<keyword evidence="3" id="KW-1185">Reference proteome</keyword>
<feature type="chain" id="PRO_5046537624" description="Nucleotide exchange factor SIL1" evidence="1">
    <location>
        <begin position="37"/>
        <end position="330"/>
    </location>
</feature>
<dbReference type="InterPro" id="IPR016024">
    <property type="entry name" value="ARM-type_fold"/>
</dbReference>
<comment type="caution">
    <text evidence="2">The sequence shown here is derived from an EMBL/GenBank/DDBJ whole genome shotgun (WGS) entry which is preliminary data.</text>
</comment>
<dbReference type="SUPFAM" id="SSF48371">
    <property type="entry name" value="ARM repeat"/>
    <property type="match status" value="1"/>
</dbReference>
<sequence>MSFSQLRPVAPQLSPRARVCVALLGLGLCLLTGTAAREFVATDEWQVLDPEDSIPAGLHVRLDMETGLRLAKLNVPGDPDLITSQSDLSSMRALATTPPPPPREPGQMDFDMMHRMYERIPEAERPPLPGPGLPREQFEKELRALWEERQSAIREAAANLADVPDILGSMISNLASSASPGAPDLPSLASLLPELDYLLSDLDIARDFRVLGGWPVLLGILGDEGLPADARAAAARCVGTAVKNAPEFHDWVSPSLLSSLLSALSSPSPALLRAALYAVSSCLRGNPLAQSLFLDPDLDPPGPASLHPLLASPHPPVPARLVQLAADLST</sequence>
<accession>A0ABQ6MQX1</accession>
<dbReference type="EMBL" id="BRYB01005906">
    <property type="protein sequence ID" value="GMI30404.1"/>
    <property type="molecule type" value="Genomic_DNA"/>
</dbReference>
<dbReference type="PANTHER" id="PTHR19316">
    <property type="entry name" value="PROTEIN FOLDING REGULATOR"/>
    <property type="match status" value="1"/>
</dbReference>
<feature type="non-terminal residue" evidence="2">
    <location>
        <position position="330"/>
    </location>
</feature>
<evidence type="ECO:0000313" key="3">
    <source>
        <dbReference type="Proteomes" id="UP001165060"/>
    </source>
</evidence>
<evidence type="ECO:0000313" key="2">
    <source>
        <dbReference type="EMBL" id="GMI30404.1"/>
    </source>
</evidence>
<dbReference type="InterPro" id="IPR011989">
    <property type="entry name" value="ARM-like"/>
</dbReference>
<organism evidence="2 3">
    <name type="scientific">Tetraparma gracilis</name>
    <dbReference type="NCBI Taxonomy" id="2962635"/>
    <lineage>
        <taxon>Eukaryota</taxon>
        <taxon>Sar</taxon>
        <taxon>Stramenopiles</taxon>
        <taxon>Ochrophyta</taxon>
        <taxon>Bolidophyceae</taxon>
        <taxon>Parmales</taxon>
        <taxon>Triparmaceae</taxon>
        <taxon>Tetraparma</taxon>
    </lineage>
</organism>
<dbReference type="Gene3D" id="1.25.10.10">
    <property type="entry name" value="Leucine-rich Repeat Variant"/>
    <property type="match status" value="1"/>
</dbReference>
<dbReference type="PANTHER" id="PTHR19316:SF18">
    <property type="entry name" value="HSP70-BINDING PROTEIN 1"/>
    <property type="match status" value="1"/>
</dbReference>
<protein>
    <recommendedName>
        <fullName evidence="4">Nucleotide exchange factor SIL1</fullName>
    </recommendedName>
</protein>